<dbReference type="EMBL" id="CP036262">
    <property type="protein sequence ID" value="QDS95912.1"/>
    <property type="molecule type" value="Genomic_DNA"/>
</dbReference>
<feature type="compositionally biased region" description="Basic and acidic residues" evidence="1">
    <location>
        <begin position="1"/>
        <end position="21"/>
    </location>
</feature>
<dbReference type="KEGG" id="rml:FF011L_47130"/>
<keyword evidence="3" id="KW-1185">Reference proteome</keyword>
<protein>
    <submittedName>
        <fullName evidence="2">Uncharacterized protein</fullName>
    </submittedName>
</protein>
<accession>A0A517MLZ4</accession>
<gene>
    <name evidence="2" type="ORF">FF011L_47130</name>
</gene>
<evidence type="ECO:0000313" key="2">
    <source>
        <dbReference type="EMBL" id="QDS95912.1"/>
    </source>
</evidence>
<proteinExistence type="predicted"/>
<organism evidence="2 3">
    <name type="scientific">Roseimaritima multifibrata</name>
    <dbReference type="NCBI Taxonomy" id="1930274"/>
    <lineage>
        <taxon>Bacteria</taxon>
        <taxon>Pseudomonadati</taxon>
        <taxon>Planctomycetota</taxon>
        <taxon>Planctomycetia</taxon>
        <taxon>Pirellulales</taxon>
        <taxon>Pirellulaceae</taxon>
        <taxon>Roseimaritima</taxon>
    </lineage>
</organism>
<evidence type="ECO:0000256" key="1">
    <source>
        <dbReference type="SAM" id="MobiDB-lite"/>
    </source>
</evidence>
<name>A0A517MLZ4_9BACT</name>
<dbReference type="AlphaFoldDB" id="A0A517MLZ4"/>
<sequence>MQKDNEKSQSNDNEKITKKEVVPPPPDTKTRKDKVTYVTKNYRGKLRLNEESGK</sequence>
<dbReference type="Proteomes" id="UP000320672">
    <property type="component" value="Chromosome"/>
</dbReference>
<evidence type="ECO:0000313" key="3">
    <source>
        <dbReference type="Proteomes" id="UP000320672"/>
    </source>
</evidence>
<feature type="region of interest" description="Disordered" evidence="1">
    <location>
        <begin position="1"/>
        <end position="34"/>
    </location>
</feature>
<reference evidence="2 3" key="1">
    <citation type="submission" date="2019-02" db="EMBL/GenBank/DDBJ databases">
        <title>Deep-cultivation of Planctomycetes and their phenomic and genomic characterization uncovers novel biology.</title>
        <authorList>
            <person name="Wiegand S."/>
            <person name="Jogler M."/>
            <person name="Boedeker C."/>
            <person name="Pinto D."/>
            <person name="Vollmers J."/>
            <person name="Rivas-Marin E."/>
            <person name="Kohn T."/>
            <person name="Peeters S.H."/>
            <person name="Heuer A."/>
            <person name="Rast P."/>
            <person name="Oberbeckmann S."/>
            <person name="Bunk B."/>
            <person name="Jeske O."/>
            <person name="Meyerdierks A."/>
            <person name="Storesund J.E."/>
            <person name="Kallscheuer N."/>
            <person name="Luecker S."/>
            <person name="Lage O.M."/>
            <person name="Pohl T."/>
            <person name="Merkel B.J."/>
            <person name="Hornburger P."/>
            <person name="Mueller R.-W."/>
            <person name="Bruemmer F."/>
            <person name="Labrenz M."/>
            <person name="Spormann A.M."/>
            <person name="Op den Camp H."/>
            <person name="Overmann J."/>
            <person name="Amann R."/>
            <person name="Jetten M.S.M."/>
            <person name="Mascher T."/>
            <person name="Medema M.H."/>
            <person name="Devos D.P."/>
            <person name="Kaster A.-K."/>
            <person name="Ovreas L."/>
            <person name="Rohde M."/>
            <person name="Galperin M.Y."/>
            <person name="Jogler C."/>
        </authorList>
    </citation>
    <scope>NUCLEOTIDE SEQUENCE [LARGE SCALE GENOMIC DNA]</scope>
    <source>
        <strain evidence="2 3">FF011L</strain>
    </source>
</reference>